<evidence type="ECO:0000256" key="1">
    <source>
        <dbReference type="ARBA" id="ARBA00022801"/>
    </source>
</evidence>
<reference evidence="2 3" key="2">
    <citation type="journal article" date="2014" name="Genome Announc.">
        <title>Complete Genome Sequence of the Subsurface, Mesophilic Sulfate-Reducing Bacterium Desulfovibrio aespoeensis Aspo-2.</title>
        <authorList>
            <person name="Pedersen K."/>
            <person name="Bengtsson A."/>
            <person name="Edlund J."/>
            <person name="Rabe L."/>
            <person name="Hazen T."/>
            <person name="Chakraborty R."/>
            <person name="Goodwin L."/>
            <person name="Shapiro N."/>
        </authorList>
    </citation>
    <scope>NUCLEOTIDE SEQUENCE [LARGE SCALE GENOMIC DNA]</scope>
    <source>
        <strain evidence="3">ATCC 700646 / DSM 10631 / Aspo-2</strain>
    </source>
</reference>
<dbReference type="GO" id="GO:0016787">
    <property type="term" value="F:hydrolase activity"/>
    <property type="evidence" value="ECO:0007669"/>
    <property type="project" value="UniProtKB-KW"/>
</dbReference>
<dbReference type="InterPro" id="IPR013078">
    <property type="entry name" value="His_Pase_superF_clade-1"/>
</dbReference>
<dbReference type="InterPro" id="IPR051021">
    <property type="entry name" value="Mito_Ser/Thr_phosphatase"/>
</dbReference>
<dbReference type="PANTHER" id="PTHR20935">
    <property type="entry name" value="PHOSPHOGLYCERATE MUTASE-RELATED"/>
    <property type="match status" value="1"/>
</dbReference>
<dbReference type="STRING" id="643562.Daes_1786"/>
<sequence length="161" mass="17382">MHIHLMRHGQCLSQELNRHQPLSPVGREQTMKTARAARALGLRFQLIATSSKARALQTAEIMAEATGYPLSRIAVTDALNPMAQADDTLDFINGYEGLDSILVTGHLPSLAVTAAQLLGVKGLELSFDNSCLMQIVVPKTGDRGILNWHLTPMQLGLIAGS</sequence>
<gene>
    <name evidence="2" type="ordered locus">Daes_1786</name>
</gene>
<dbReference type="CDD" id="cd07067">
    <property type="entry name" value="HP_PGM_like"/>
    <property type="match status" value="1"/>
</dbReference>
<dbReference type="EMBL" id="CP002431">
    <property type="protein sequence ID" value="ADU62798.1"/>
    <property type="molecule type" value="Genomic_DNA"/>
</dbReference>
<dbReference type="RefSeq" id="WP_013514714.1">
    <property type="nucleotide sequence ID" value="NC_014844.1"/>
</dbReference>
<accession>E6VZ22</accession>
<reference evidence="3" key="1">
    <citation type="submission" date="2010-12" db="EMBL/GenBank/DDBJ databases">
        <title>Complete sequence of Desulfovibrio aespoeensis Aspo-2.</title>
        <authorList>
            <consortium name="US DOE Joint Genome Institute"/>
            <person name="Lucas S."/>
            <person name="Copeland A."/>
            <person name="Lapidus A."/>
            <person name="Cheng J.-F."/>
            <person name="Goodwin L."/>
            <person name="Pitluck S."/>
            <person name="Chertkov O."/>
            <person name="Misra M."/>
            <person name="Detter J.C."/>
            <person name="Han C."/>
            <person name="Tapia R."/>
            <person name="Land M."/>
            <person name="Hauser L."/>
            <person name="Kyrpides N."/>
            <person name="Ivanova N."/>
            <person name="Ovchinnikova G."/>
            <person name="Pedersen K."/>
            <person name="Jagevall S."/>
            <person name="Hazen T."/>
            <person name="Woyke T."/>
        </authorList>
    </citation>
    <scope>NUCLEOTIDE SEQUENCE [LARGE SCALE GENOMIC DNA]</scope>
    <source>
        <strain evidence="3">ATCC 700646 / DSM 10631 / Aspo-2</strain>
    </source>
</reference>
<keyword evidence="1" id="KW-0378">Hydrolase</keyword>
<dbReference type="HOGENOM" id="CLU_084603_3_1_7"/>
<keyword evidence="3" id="KW-1185">Reference proteome</keyword>
<evidence type="ECO:0000313" key="2">
    <source>
        <dbReference type="EMBL" id="ADU62798.1"/>
    </source>
</evidence>
<name>E6VZ22_PSEA9</name>
<dbReference type="KEGG" id="das:Daes_1786"/>
<dbReference type="OrthoDB" id="9810154at2"/>
<dbReference type="Gene3D" id="3.40.50.1240">
    <property type="entry name" value="Phosphoglycerate mutase-like"/>
    <property type="match status" value="1"/>
</dbReference>
<dbReference type="AlphaFoldDB" id="E6VZ22"/>
<proteinExistence type="predicted"/>
<dbReference type="PANTHER" id="PTHR20935:SF0">
    <property type="entry name" value="SERINE_THREONINE-PROTEIN PHOSPHATASE PGAM5, MITOCHONDRIAL"/>
    <property type="match status" value="1"/>
</dbReference>
<evidence type="ECO:0000313" key="3">
    <source>
        <dbReference type="Proteomes" id="UP000002191"/>
    </source>
</evidence>
<dbReference type="Proteomes" id="UP000002191">
    <property type="component" value="Chromosome"/>
</dbReference>
<dbReference type="InterPro" id="IPR029033">
    <property type="entry name" value="His_PPase_superfam"/>
</dbReference>
<dbReference type="Pfam" id="PF00300">
    <property type="entry name" value="His_Phos_1"/>
    <property type="match status" value="1"/>
</dbReference>
<dbReference type="eggNOG" id="COG2062">
    <property type="taxonomic scope" value="Bacteria"/>
</dbReference>
<dbReference type="SUPFAM" id="SSF53254">
    <property type="entry name" value="Phosphoglycerate mutase-like"/>
    <property type="match status" value="1"/>
</dbReference>
<protein>
    <submittedName>
        <fullName evidence="2">Phosphoglycerate mutase</fullName>
    </submittedName>
</protein>
<organism evidence="2 3">
    <name type="scientific">Pseudodesulfovibrio aespoeensis (strain ATCC 700646 / DSM 10631 / Aspo-2)</name>
    <name type="common">Desulfovibrio aespoeensis</name>
    <dbReference type="NCBI Taxonomy" id="643562"/>
    <lineage>
        <taxon>Bacteria</taxon>
        <taxon>Pseudomonadati</taxon>
        <taxon>Thermodesulfobacteriota</taxon>
        <taxon>Desulfovibrionia</taxon>
        <taxon>Desulfovibrionales</taxon>
        <taxon>Desulfovibrionaceae</taxon>
    </lineage>
</organism>